<reference evidence="2 3" key="1">
    <citation type="submission" date="2019-02" db="EMBL/GenBank/DDBJ databases">
        <title>Genome sequencing of the rare red list fungi Dentipellis fragilis.</title>
        <authorList>
            <person name="Buettner E."/>
            <person name="Kellner H."/>
        </authorList>
    </citation>
    <scope>NUCLEOTIDE SEQUENCE [LARGE SCALE GENOMIC DNA]</scope>
    <source>
        <strain evidence="2 3">DSM 105465</strain>
    </source>
</reference>
<feature type="compositionally biased region" description="Polar residues" evidence="1">
    <location>
        <begin position="47"/>
        <end position="63"/>
    </location>
</feature>
<gene>
    <name evidence="2" type="ORF">EVG20_g373</name>
</gene>
<dbReference type="EMBL" id="SEOQ01000009">
    <property type="protein sequence ID" value="TFY72639.1"/>
    <property type="molecule type" value="Genomic_DNA"/>
</dbReference>
<accession>A0A4Y9ZGQ4</accession>
<dbReference type="Proteomes" id="UP000298327">
    <property type="component" value="Unassembled WGS sequence"/>
</dbReference>
<organism evidence="2 3">
    <name type="scientific">Dentipellis fragilis</name>
    <dbReference type="NCBI Taxonomy" id="205917"/>
    <lineage>
        <taxon>Eukaryota</taxon>
        <taxon>Fungi</taxon>
        <taxon>Dikarya</taxon>
        <taxon>Basidiomycota</taxon>
        <taxon>Agaricomycotina</taxon>
        <taxon>Agaricomycetes</taxon>
        <taxon>Russulales</taxon>
        <taxon>Hericiaceae</taxon>
        <taxon>Dentipellis</taxon>
    </lineage>
</organism>
<sequence>MSLSLGITLTRMLPGRTPSSVIKPRSYGLLAEALNDADADVPLGSPQRRSPSDSGRQLAQSSRHGIAASMGDTRPVPAALTPVGFVTRVRHDWQGDVSSSVCLEWKCPLNPHLSHAHNPSSTMHIVNAISLFVSRKHERPWEVVDSKNVEPVSISSHEDGAYACFPRGVAVYLDIVYIHETDVVRTYVFDVKQAKDFQNVLLFAQRQLQEEVRTKGYNALWSEGWQVTLLRKGKKHRVEVRYTARPACLAGKPLRAYEPPFMGVLDEMRETTSRAL</sequence>
<keyword evidence="3" id="KW-1185">Reference proteome</keyword>
<dbReference type="OrthoDB" id="3349961at2759"/>
<evidence type="ECO:0000313" key="3">
    <source>
        <dbReference type="Proteomes" id="UP000298327"/>
    </source>
</evidence>
<evidence type="ECO:0000256" key="1">
    <source>
        <dbReference type="SAM" id="MobiDB-lite"/>
    </source>
</evidence>
<comment type="caution">
    <text evidence="2">The sequence shown here is derived from an EMBL/GenBank/DDBJ whole genome shotgun (WGS) entry which is preliminary data.</text>
</comment>
<feature type="region of interest" description="Disordered" evidence="1">
    <location>
        <begin position="38"/>
        <end position="74"/>
    </location>
</feature>
<dbReference type="AlphaFoldDB" id="A0A4Y9ZGQ4"/>
<evidence type="ECO:0000313" key="2">
    <source>
        <dbReference type="EMBL" id="TFY72639.1"/>
    </source>
</evidence>
<protein>
    <submittedName>
        <fullName evidence="2">Uncharacterized protein</fullName>
    </submittedName>
</protein>
<name>A0A4Y9ZGQ4_9AGAM</name>
<proteinExistence type="predicted"/>